<accession>G0R006</accession>
<feature type="transmembrane region" description="Helical" evidence="1">
    <location>
        <begin position="15"/>
        <end position="36"/>
    </location>
</feature>
<protein>
    <recommendedName>
        <fullName evidence="4">Transmembrane protein</fullName>
    </recommendedName>
</protein>
<organism evidence="2 3">
    <name type="scientific">Ichthyophthirius multifiliis</name>
    <name type="common">White spot disease agent</name>
    <name type="synonym">Ich</name>
    <dbReference type="NCBI Taxonomy" id="5932"/>
    <lineage>
        <taxon>Eukaryota</taxon>
        <taxon>Sar</taxon>
        <taxon>Alveolata</taxon>
        <taxon>Ciliophora</taxon>
        <taxon>Intramacronucleata</taxon>
        <taxon>Oligohymenophorea</taxon>
        <taxon>Hymenostomatida</taxon>
        <taxon>Ophryoglenina</taxon>
        <taxon>Ichthyophthirius</taxon>
    </lineage>
</organism>
<evidence type="ECO:0000313" key="2">
    <source>
        <dbReference type="EMBL" id="EGR29189.1"/>
    </source>
</evidence>
<sequence length="65" mass="7908">MINIPWFVRWGVDCALFFVPAYTFAQYPTTVFVFAAERRRKKEDQILMKSNQEINLRMKQIKFKF</sequence>
<keyword evidence="3" id="KW-1185">Reference proteome</keyword>
<dbReference type="Proteomes" id="UP000008983">
    <property type="component" value="Unassembled WGS sequence"/>
</dbReference>
<name>G0R006_ICHMU</name>
<gene>
    <name evidence="2" type="ORF">IMG5_161050</name>
</gene>
<dbReference type="STRING" id="857967.G0R006"/>
<keyword evidence="1" id="KW-0472">Membrane</keyword>
<dbReference type="InParanoid" id="G0R006"/>
<proteinExistence type="predicted"/>
<evidence type="ECO:0000313" key="3">
    <source>
        <dbReference type="Proteomes" id="UP000008983"/>
    </source>
</evidence>
<reference evidence="2 3" key="1">
    <citation type="submission" date="2011-07" db="EMBL/GenBank/DDBJ databases">
        <authorList>
            <person name="Coyne R."/>
            <person name="Brami D."/>
            <person name="Johnson J."/>
            <person name="Hostetler J."/>
            <person name="Hannick L."/>
            <person name="Clark T."/>
            <person name="Cassidy-Hanley D."/>
            <person name="Inman J."/>
        </authorList>
    </citation>
    <scope>NUCLEOTIDE SEQUENCE [LARGE SCALE GENOMIC DNA]</scope>
    <source>
        <strain evidence="2 3">G5</strain>
    </source>
</reference>
<keyword evidence="1" id="KW-0812">Transmembrane</keyword>
<dbReference type="GeneID" id="14905285"/>
<evidence type="ECO:0008006" key="4">
    <source>
        <dbReference type="Google" id="ProtNLM"/>
    </source>
</evidence>
<dbReference type="AlphaFoldDB" id="G0R006"/>
<keyword evidence="1" id="KW-1133">Transmembrane helix</keyword>
<dbReference type="EMBL" id="GL984174">
    <property type="protein sequence ID" value="EGR29189.1"/>
    <property type="molecule type" value="Genomic_DNA"/>
</dbReference>
<evidence type="ECO:0000256" key="1">
    <source>
        <dbReference type="SAM" id="Phobius"/>
    </source>
</evidence>
<dbReference type="RefSeq" id="XP_004030425.1">
    <property type="nucleotide sequence ID" value="XM_004030377.1"/>
</dbReference>
<dbReference type="eggNOG" id="ENOG502R2WI">
    <property type="taxonomic scope" value="Eukaryota"/>
</dbReference>
<dbReference type="OrthoDB" id="10399782at2759"/>